<name>A0A0H4AQY9_9VIRU</name>
<proteinExistence type="predicted"/>
<protein>
    <submittedName>
        <fullName evidence="1">Uncharacterized protein</fullName>
    </submittedName>
</protein>
<reference evidence="1 2" key="1">
    <citation type="journal article" date="2015" name="J. Gen. Virol.">
        <title>Exploring the virome of diseased horses.</title>
        <authorList>
            <person name="Li L."/>
            <person name="Giannitti F."/>
            <person name="Low J."/>
            <person name="Keyes C."/>
            <person name="Ullmann L.S."/>
            <person name="Deng X."/>
            <person name="Aleman M."/>
            <person name="Pesavento P.A."/>
            <person name="Pusterla N."/>
            <person name="Delwart E."/>
        </authorList>
    </citation>
    <scope>NUCLEOTIDE SEQUENCE [LARGE SCALE GENOMIC DNA]</scope>
    <source>
        <strain evidence="1">Horse 1</strain>
    </source>
</reference>
<dbReference type="Proteomes" id="UP000115631">
    <property type="component" value="Segment"/>
</dbReference>
<dbReference type="RefSeq" id="YP_009552815.1">
    <property type="nucleotide sequence ID" value="NC_040668.1"/>
</dbReference>
<sequence>MSDPKSFLDLRRGHRFKNLAHPSGSGCPSCPLTPRASLRSGTRPAGDIKRSACLRLGFAPPTLGSVTALFLSLLCFY</sequence>
<evidence type="ECO:0000313" key="2">
    <source>
        <dbReference type="Proteomes" id="UP000115631"/>
    </source>
</evidence>
<keyword evidence="2" id="KW-1185">Reference proteome</keyword>
<dbReference type="KEGG" id="vg:41700473"/>
<dbReference type="EMBL" id="KR902501">
    <property type="protein sequence ID" value="AKN50613.1"/>
    <property type="molecule type" value="Genomic_DNA"/>
</dbReference>
<evidence type="ECO:0000313" key="1">
    <source>
        <dbReference type="EMBL" id="AKN50613.1"/>
    </source>
</evidence>
<accession>A0A0H4AQY9</accession>
<organism evidence="1 2">
    <name type="scientific">Torque teno equus virus 1</name>
    <dbReference type="NCBI Taxonomy" id="1673633"/>
    <lineage>
        <taxon>Viruses</taxon>
        <taxon>Monodnaviria</taxon>
        <taxon>Shotokuvirae</taxon>
        <taxon>Commensaviricota</taxon>
        <taxon>Cardeaviricetes</taxon>
        <taxon>Sanitavirales</taxon>
        <taxon>Anelloviridae</taxon>
        <taxon>Mutorquevirus</taxon>
        <taxon>Mutorquevirus equid1</taxon>
    </lineage>
</organism>
<dbReference type="GeneID" id="41700473"/>